<comment type="caution">
    <text evidence="1">The sequence shown here is derived from an EMBL/GenBank/DDBJ whole genome shotgun (WGS) entry which is preliminary data.</text>
</comment>
<evidence type="ECO:0000313" key="1">
    <source>
        <dbReference type="EMBL" id="DAD45221.1"/>
    </source>
</evidence>
<gene>
    <name evidence="1" type="ORF">HUJ06_003451</name>
</gene>
<dbReference type="AlphaFoldDB" id="A0A822ZNW1"/>
<protein>
    <submittedName>
        <fullName evidence="1">Uncharacterized protein</fullName>
    </submittedName>
</protein>
<name>A0A822ZNW1_NELNU</name>
<evidence type="ECO:0000313" key="2">
    <source>
        <dbReference type="Proteomes" id="UP000607653"/>
    </source>
</evidence>
<organism evidence="1 2">
    <name type="scientific">Nelumbo nucifera</name>
    <name type="common">Sacred lotus</name>
    <dbReference type="NCBI Taxonomy" id="4432"/>
    <lineage>
        <taxon>Eukaryota</taxon>
        <taxon>Viridiplantae</taxon>
        <taxon>Streptophyta</taxon>
        <taxon>Embryophyta</taxon>
        <taxon>Tracheophyta</taxon>
        <taxon>Spermatophyta</taxon>
        <taxon>Magnoliopsida</taxon>
        <taxon>Proteales</taxon>
        <taxon>Nelumbonaceae</taxon>
        <taxon>Nelumbo</taxon>
    </lineage>
</organism>
<reference evidence="1 2" key="1">
    <citation type="journal article" date="2020" name="Mol. Biol. Evol.">
        <title>Distinct Expression and Methylation Patterns for Genes with Different Fates following a Single Whole-Genome Duplication in Flowering Plants.</title>
        <authorList>
            <person name="Shi T."/>
            <person name="Rahmani R.S."/>
            <person name="Gugger P.F."/>
            <person name="Wang M."/>
            <person name="Li H."/>
            <person name="Zhang Y."/>
            <person name="Li Z."/>
            <person name="Wang Q."/>
            <person name="Van de Peer Y."/>
            <person name="Marchal K."/>
            <person name="Chen J."/>
        </authorList>
    </citation>
    <scope>NUCLEOTIDE SEQUENCE [LARGE SCALE GENOMIC DNA]</scope>
    <source>
        <tissue evidence="1">Leaf</tissue>
    </source>
</reference>
<dbReference type="EMBL" id="DUZY01000007">
    <property type="protein sequence ID" value="DAD45221.1"/>
    <property type="molecule type" value="Genomic_DNA"/>
</dbReference>
<accession>A0A822ZNW1</accession>
<keyword evidence="2" id="KW-1185">Reference proteome</keyword>
<proteinExistence type="predicted"/>
<dbReference type="Proteomes" id="UP000607653">
    <property type="component" value="Unassembled WGS sequence"/>
</dbReference>
<sequence length="137" mass="16449">MGNRARSSWLWQSLTYRLRLLKKGLIWCIGFGVEVNIWDDPWLPNSPDFKVQSPCPPDCEYRKVKDLILENPHCWNLEILRTLFNQAEINDIMAIPLSLQENEDILIWPKVQIIDTGRYFFRFYFFLKPVQRDRFKA</sequence>